<dbReference type="PANTHER" id="PTHR30290">
    <property type="entry name" value="PERIPLASMIC BINDING COMPONENT OF ABC TRANSPORTER"/>
    <property type="match status" value="1"/>
</dbReference>
<dbReference type="GO" id="GO:0043190">
    <property type="term" value="C:ATP-binding cassette (ABC) transporter complex"/>
    <property type="evidence" value="ECO:0007669"/>
    <property type="project" value="InterPro"/>
</dbReference>
<dbReference type="SUPFAM" id="SSF53850">
    <property type="entry name" value="Periplasmic binding protein-like II"/>
    <property type="match status" value="1"/>
</dbReference>
<protein>
    <submittedName>
        <fullName evidence="7">Peptide/nickel transport system substrate-binding protein</fullName>
    </submittedName>
</protein>
<feature type="signal peptide" evidence="5">
    <location>
        <begin position="1"/>
        <end position="29"/>
    </location>
</feature>
<gene>
    <name evidence="7" type="ORF">DFR52_101457</name>
</gene>
<dbReference type="InterPro" id="IPR000914">
    <property type="entry name" value="SBP_5_dom"/>
</dbReference>
<dbReference type="Gene3D" id="3.10.105.10">
    <property type="entry name" value="Dipeptide-binding Protein, Domain 3"/>
    <property type="match status" value="1"/>
</dbReference>
<evidence type="ECO:0000313" key="8">
    <source>
        <dbReference type="Proteomes" id="UP000246352"/>
    </source>
</evidence>
<comment type="caution">
    <text evidence="7">The sequence shown here is derived from an EMBL/GenBank/DDBJ whole genome shotgun (WGS) entry which is preliminary data.</text>
</comment>
<comment type="similarity">
    <text evidence="2">Belongs to the bacterial solute-binding protein 5 family.</text>
</comment>
<evidence type="ECO:0000256" key="1">
    <source>
        <dbReference type="ARBA" id="ARBA00004418"/>
    </source>
</evidence>
<dbReference type="OrthoDB" id="9803988at2"/>
<evidence type="ECO:0000256" key="4">
    <source>
        <dbReference type="ARBA" id="ARBA00022729"/>
    </source>
</evidence>
<evidence type="ECO:0000256" key="5">
    <source>
        <dbReference type="SAM" id="SignalP"/>
    </source>
</evidence>
<evidence type="ECO:0000256" key="3">
    <source>
        <dbReference type="ARBA" id="ARBA00022448"/>
    </source>
</evidence>
<comment type="subcellular location">
    <subcellularLocation>
        <location evidence="1">Periplasm</location>
    </subcellularLocation>
</comment>
<evidence type="ECO:0000313" key="7">
    <source>
        <dbReference type="EMBL" id="PWW03769.1"/>
    </source>
</evidence>
<feature type="chain" id="PRO_5016389103" evidence="5">
    <location>
        <begin position="30"/>
        <end position="531"/>
    </location>
</feature>
<dbReference type="GO" id="GO:0015833">
    <property type="term" value="P:peptide transport"/>
    <property type="evidence" value="ECO:0007669"/>
    <property type="project" value="TreeGrafter"/>
</dbReference>
<reference evidence="7 8" key="1">
    <citation type="submission" date="2018-05" db="EMBL/GenBank/DDBJ databases">
        <title>Genomic Encyclopedia of Type Strains, Phase IV (KMG-IV): sequencing the most valuable type-strain genomes for metagenomic binning, comparative biology and taxonomic classification.</title>
        <authorList>
            <person name="Goeker M."/>
        </authorList>
    </citation>
    <scope>NUCLEOTIDE SEQUENCE [LARGE SCALE GENOMIC DNA]</scope>
    <source>
        <strain evidence="7 8">DSM 16791</strain>
    </source>
</reference>
<dbReference type="Gene3D" id="3.40.190.10">
    <property type="entry name" value="Periplasmic binding protein-like II"/>
    <property type="match status" value="1"/>
</dbReference>
<feature type="domain" description="Solute-binding protein family 5" evidence="6">
    <location>
        <begin position="78"/>
        <end position="441"/>
    </location>
</feature>
<dbReference type="InterPro" id="IPR039424">
    <property type="entry name" value="SBP_5"/>
</dbReference>
<dbReference type="GO" id="GO:1904680">
    <property type="term" value="F:peptide transmembrane transporter activity"/>
    <property type="evidence" value="ECO:0007669"/>
    <property type="project" value="TreeGrafter"/>
</dbReference>
<evidence type="ECO:0000259" key="6">
    <source>
        <dbReference type="Pfam" id="PF00496"/>
    </source>
</evidence>
<dbReference type="CDD" id="cd08498">
    <property type="entry name" value="PBP2_NikA_DppA_OppA_like_2"/>
    <property type="match status" value="1"/>
</dbReference>
<keyword evidence="4 5" id="KW-0732">Signal</keyword>
<dbReference type="PANTHER" id="PTHR30290:SF9">
    <property type="entry name" value="OLIGOPEPTIDE-BINDING PROTEIN APPA"/>
    <property type="match status" value="1"/>
</dbReference>
<name>A0A317PRG6_9HYPH</name>
<organism evidence="7 8">
    <name type="scientific">Hoeflea marina</name>
    <dbReference type="NCBI Taxonomy" id="274592"/>
    <lineage>
        <taxon>Bacteria</taxon>
        <taxon>Pseudomonadati</taxon>
        <taxon>Pseudomonadota</taxon>
        <taxon>Alphaproteobacteria</taxon>
        <taxon>Hyphomicrobiales</taxon>
        <taxon>Rhizobiaceae</taxon>
        <taxon>Hoeflea</taxon>
    </lineage>
</organism>
<keyword evidence="8" id="KW-1185">Reference proteome</keyword>
<dbReference type="Pfam" id="PF00496">
    <property type="entry name" value="SBP_bac_5"/>
    <property type="match status" value="1"/>
</dbReference>
<evidence type="ECO:0000256" key="2">
    <source>
        <dbReference type="ARBA" id="ARBA00005695"/>
    </source>
</evidence>
<dbReference type="InterPro" id="IPR030678">
    <property type="entry name" value="Peptide/Ni-bd"/>
</dbReference>
<keyword evidence="3" id="KW-0813">Transport</keyword>
<proteinExistence type="inferred from homology"/>
<accession>A0A317PRG6</accession>
<dbReference type="GO" id="GO:0030288">
    <property type="term" value="C:outer membrane-bounded periplasmic space"/>
    <property type="evidence" value="ECO:0007669"/>
    <property type="project" value="UniProtKB-ARBA"/>
</dbReference>
<dbReference type="Gene3D" id="3.90.76.10">
    <property type="entry name" value="Dipeptide-binding Protein, Domain 1"/>
    <property type="match status" value="1"/>
</dbReference>
<sequence length="531" mass="57840">MPITITRRTLNRTALALLLSTAIPAAAIADDGDQKLAIGMSTTFTTLDPHEASSAPNNAASRHIFDSLINRGGAAENQPQLATEWKVLDPTHWQFTLREGVKFHDGTAFDAEDVIASLLRARDLPSQSFASYTRNITNVTAPDPFTVVVETSVPDPMILNSLSRIRIISADHAKDGVAEFDDGSAAVGTGPFKFVSYAPGDRLVVERNDDYFAGAADWSDVTLRMIPDDGARLAALLSGDLDLIETLPAEGMERVESSKDYKAIWGQSTRLVFLGMDVSKDQSPFVKAKDGSELDKNPLKDERVRRAMLMAMNRPAIVDRVMQKNGTVADQYVAEGYFGHSDDVKRVDYDPEGAKALLAEAGYPDGFKLTLHGPAGRYVKDSEVLQAIGQMLARIGIDASVEVMPWSMYSDAYSEGQFSVFFASWGVNTGEVSNPAIATVATRNDEKGTGRYNGGGINDTEIDALLDQATSTLEEAEREPLLKQVSDLTFNKLWILPLHYENVVLGARAGIDYTPRGDKYTLAYDVKNAAK</sequence>
<dbReference type="Proteomes" id="UP000246352">
    <property type="component" value="Unassembled WGS sequence"/>
</dbReference>
<dbReference type="EMBL" id="QGTR01000001">
    <property type="protein sequence ID" value="PWW03769.1"/>
    <property type="molecule type" value="Genomic_DNA"/>
</dbReference>
<dbReference type="AlphaFoldDB" id="A0A317PRG6"/>
<dbReference type="PIRSF" id="PIRSF002741">
    <property type="entry name" value="MppA"/>
    <property type="match status" value="1"/>
</dbReference>